<evidence type="ECO:0000313" key="3">
    <source>
        <dbReference type="Proteomes" id="UP000007151"/>
    </source>
</evidence>
<comment type="caution">
    <text evidence="2">The sequence shown here is derived from an EMBL/GenBank/DDBJ whole genome shotgun (WGS) entry which is preliminary data.</text>
</comment>
<name>A0A212F264_DANPL</name>
<dbReference type="GO" id="GO:0016020">
    <property type="term" value="C:membrane"/>
    <property type="evidence" value="ECO:0007669"/>
    <property type="project" value="TreeGrafter"/>
</dbReference>
<dbReference type="GO" id="GO:1902936">
    <property type="term" value="F:phosphatidylinositol bisphosphate binding"/>
    <property type="evidence" value="ECO:0007669"/>
    <property type="project" value="TreeGrafter"/>
</dbReference>
<dbReference type="InParanoid" id="A0A212F264"/>
<dbReference type="InterPro" id="IPR036865">
    <property type="entry name" value="CRAL-TRIO_dom_sf"/>
</dbReference>
<dbReference type="EMBL" id="AGBW02010783">
    <property type="protein sequence ID" value="OWR47816.1"/>
    <property type="molecule type" value="Genomic_DNA"/>
</dbReference>
<protein>
    <submittedName>
        <fullName evidence="2">Alpha-tocopherol transfer protein</fullName>
    </submittedName>
</protein>
<dbReference type="PANTHER" id="PTHR10174">
    <property type="entry name" value="ALPHA-TOCOPHEROL TRANSFER PROTEIN-RELATED"/>
    <property type="match status" value="1"/>
</dbReference>
<dbReference type="Pfam" id="PF00650">
    <property type="entry name" value="CRAL_TRIO"/>
    <property type="match status" value="1"/>
</dbReference>
<dbReference type="KEGG" id="dpl:KGM_212753"/>
<keyword evidence="3" id="KW-1185">Reference proteome</keyword>
<dbReference type="STRING" id="278856.A0A212F264"/>
<feature type="domain" description="CRAL-TRIO" evidence="1">
    <location>
        <begin position="61"/>
        <end position="122"/>
    </location>
</feature>
<sequence length="182" mass="21817">MSGVIQQFPVEKEYEKNPDISPEDVRKLREWMKTQPHLPEQHWTDYGWKIKIAINSKTYECILVKLKEVHFTNAPYFIDKLLNILKPFIKNELMQNLYIHKRDSEDLYTFVQKETLSKECAGEYKDLLTLKDNEIRRLQDNREFFVRENLRRVDESLRPNGKTNTIEDVFGIQGSFKKFDID</sequence>
<dbReference type="InterPro" id="IPR001251">
    <property type="entry name" value="CRAL-TRIO_dom"/>
</dbReference>
<evidence type="ECO:0000313" key="2">
    <source>
        <dbReference type="EMBL" id="OWR47816.1"/>
    </source>
</evidence>
<dbReference type="Gene3D" id="3.40.525.10">
    <property type="entry name" value="CRAL-TRIO lipid binding domain"/>
    <property type="match status" value="1"/>
</dbReference>
<accession>A0A212F264</accession>
<organism evidence="2 3">
    <name type="scientific">Danaus plexippus plexippus</name>
    <dbReference type="NCBI Taxonomy" id="278856"/>
    <lineage>
        <taxon>Eukaryota</taxon>
        <taxon>Metazoa</taxon>
        <taxon>Ecdysozoa</taxon>
        <taxon>Arthropoda</taxon>
        <taxon>Hexapoda</taxon>
        <taxon>Insecta</taxon>
        <taxon>Pterygota</taxon>
        <taxon>Neoptera</taxon>
        <taxon>Endopterygota</taxon>
        <taxon>Lepidoptera</taxon>
        <taxon>Glossata</taxon>
        <taxon>Ditrysia</taxon>
        <taxon>Papilionoidea</taxon>
        <taxon>Nymphalidae</taxon>
        <taxon>Danainae</taxon>
        <taxon>Danaini</taxon>
        <taxon>Danaina</taxon>
        <taxon>Danaus</taxon>
        <taxon>Danaus</taxon>
    </lineage>
</organism>
<proteinExistence type="predicted"/>
<dbReference type="eggNOG" id="KOG1471">
    <property type="taxonomic scope" value="Eukaryota"/>
</dbReference>
<dbReference type="SUPFAM" id="SSF52087">
    <property type="entry name" value="CRAL/TRIO domain"/>
    <property type="match status" value="1"/>
</dbReference>
<dbReference type="PANTHER" id="PTHR10174:SF213">
    <property type="entry name" value="CRAL-TRIO DOMAIN-CONTAINING PROTEIN"/>
    <property type="match status" value="1"/>
</dbReference>
<dbReference type="AlphaFoldDB" id="A0A212F264"/>
<evidence type="ECO:0000259" key="1">
    <source>
        <dbReference type="Pfam" id="PF00650"/>
    </source>
</evidence>
<reference evidence="2 3" key="1">
    <citation type="journal article" date="2011" name="Cell">
        <title>The monarch butterfly genome yields insights into long-distance migration.</title>
        <authorList>
            <person name="Zhan S."/>
            <person name="Merlin C."/>
            <person name="Boore J.L."/>
            <person name="Reppert S.M."/>
        </authorList>
    </citation>
    <scope>NUCLEOTIDE SEQUENCE [LARGE SCALE GENOMIC DNA]</scope>
    <source>
        <strain evidence="2">F-2</strain>
    </source>
</reference>
<dbReference type="Proteomes" id="UP000007151">
    <property type="component" value="Unassembled WGS sequence"/>
</dbReference>
<gene>
    <name evidence="2" type="ORF">KGM_212753</name>
</gene>